<organism evidence="6 7">
    <name type="scientific">Tegillarca granosa</name>
    <name type="common">Malaysian cockle</name>
    <name type="synonym">Anadara granosa</name>
    <dbReference type="NCBI Taxonomy" id="220873"/>
    <lineage>
        <taxon>Eukaryota</taxon>
        <taxon>Metazoa</taxon>
        <taxon>Spiralia</taxon>
        <taxon>Lophotrochozoa</taxon>
        <taxon>Mollusca</taxon>
        <taxon>Bivalvia</taxon>
        <taxon>Autobranchia</taxon>
        <taxon>Pteriomorphia</taxon>
        <taxon>Arcoida</taxon>
        <taxon>Arcoidea</taxon>
        <taxon>Arcidae</taxon>
        <taxon>Tegillarca</taxon>
    </lineage>
</organism>
<accession>A0ABQ9FBB0</accession>
<keyword evidence="7" id="KW-1185">Reference proteome</keyword>
<comment type="subcellular location">
    <subcellularLocation>
        <location evidence="1">Membrane</location>
        <topology evidence="1">Multi-pass membrane protein</topology>
    </subcellularLocation>
</comment>
<keyword evidence="3 5" id="KW-1133">Transmembrane helix</keyword>
<evidence type="ECO:0000313" key="6">
    <source>
        <dbReference type="EMBL" id="KAJ8312930.1"/>
    </source>
</evidence>
<feature type="transmembrane region" description="Helical" evidence="5">
    <location>
        <begin position="6"/>
        <end position="29"/>
    </location>
</feature>
<evidence type="ECO:0000256" key="5">
    <source>
        <dbReference type="SAM" id="Phobius"/>
    </source>
</evidence>
<dbReference type="PANTHER" id="PTHR12489:SF22">
    <property type="entry name" value="SI:DKEY-35M8.1"/>
    <property type="match status" value="1"/>
</dbReference>
<evidence type="ECO:0000256" key="2">
    <source>
        <dbReference type="ARBA" id="ARBA00022692"/>
    </source>
</evidence>
<dbReference type="Proteomes" id="UP001217089">
    <property type="component" value="Unassembled WGS sequence"/>
</dbReference>
<evidence type="ECO:0000313" key="7">
    <source>
        <dbReference type="Proteomes" id="UP001217089"/>
    </source>
</evidence>
<keyword evidence="4 5" id="KW-0472">Membrane</keyword>
<comment type="caution">
    <text evidence="6">The sequence shown here is derived from an EMBL/GenBank/DDBJ whole genome shotgun (WGS) entry which is preliminary data.</text>
</comment>
<dbReference type="InterPro" id="IPR019372">
    <property type="entry name" value="LHFPL"/>
</dbReference>
<proteinExistence type="predicted"/>
<protein>
    <submittedName>
        <fullName evidence="6">Uncharacterized protein</fullName>
    </submittedName>
</protein>
<evidence type="ECO:0000256" key="4">
    <source>
        <dbReference type="ARBA" id="ARBA00023136"/>
    </source>
</evidence>
<feature type="transmembrane region" description="Helical" evidence="5">
    <location>
        <begin position="78"/>
        <end position="105"/>
    </location>
</feature>
<evidence type="ECO:0000256" key="1">
    <source>
        <dbReference type="ARBA" id="ARBA00004141"/>
    </source>
</evidence>
<name>A0ABQ9FBB0_TEGGR</name>
<dbReference type="Gene3D" id="1.20.140.150">
    <property type="match status" value="1"/>
</dbReference>
<reference evidence="6 7" key="1">
    <citation type="submission" date="2022-12" db="EMBL/GenBank/DDBJ databases">
        <title>Chromosome-level genome of Tegillarca granosa.</title>
        <authorList>
            <person name="Kim J."/>
        </authorList>
    </citation>
    <scope>NUCLEOTIDE SEQUENCE [LARGE SCALE GENOMIC DNA]</scope>
    <source>
        <strain evidence="6">Teg-2019</strain>
        <tissue evidence="6">Adductor muscle</tissue>
    </source>
</reference>
<evidence type="ECO:0000256" key="3">
    <source>
        <dbReference type="ARBA" id="ARBA00022989"/>
    </source>
</evidence>
<keyword evidence="2 5" id="KW-0812">Transmembrane</keyword>
<gene>
    <name evidence="6" type="ORF">KUTeg_010303</name>
</gene>
<dbReference type="Pfam" id="PF10242">
    <property type="entry name" value="L_HMGIC_fpl"/>
    <property type="match status" value="1"/>
</dbReference>
<dbReference type="PANTHER" id="PTHR12489">
    <property type="entry name" value="LIPOMA HMGIC FUSION PARTNER-LIKE PROTEIN"/>
    <property type="match status" value="1"/>
</dbReference>
<sequence>MLSFVFYLWILLTTIVTTICTFSLLQPFWIVHPDNTHSFGLHLYCIAMSGIYPGKHYLKRTCLSYGGNFRLSSIPSGAWQASWLLFSFGCLTMVLSIILGIIGMCIQTTMEKKIERLTTYLQTTAVIVMASALLVFPLGMDTHFFRYYCGESADVYNAAQCSIGWSYMLAIMGTALSIFCPVLWNFRDVKNENLTLGDHV</sequence>
<dbReference type="EMBL" id="JARBDR010000440">
    <property type="protein sequence ID" value="KAJ8312930.1"/>
    <property type="molecule type" value="Genomic_DNA"/>
</dbReference>
<feature type="transmembrane region" description="Helical" evidence="5">
    <location>
        <begin position="117"/>
        <end position="138"/>
    </location>
</feature>
<feature type="transmembrane region" description="Helical" evidence="5">
    <location>
        <begin position="165"/>
        <end position="186"/>
    </location>
</feature>